<dbReference type="EMBL" id="UINC01003601">
    <property type="protein sequence ID" value="SVA07721.1"/>
    <property type="molecule type" value="Genomic_DNA"/>
</dbReference>
<dbReference type="InterPro" id="IPR036005">
    <property type="entry name" value="Creatinase/aminopeptidase-like"/>
</dbReference>
<dbReference type="Pfam" id="PF01321">
    <property type="entry name" value="Creatinase_N"/>
    <property type="match status" value="1"/>
</dbReference>
<protein>
    <recommendedName>
        <fullName evidence="4">Peptidase M24 domain-containing protein</fullName>
    </recommendedName>
</protein>
<dbReference type="PANTHER" id="PTHR46112">
    <property type="entry name" value="AMINOPEPTIDASE"/>
    <property type="match status" value="1"/>
</dbReference>
<dbReference type="InterPro" id="IPR001714">
    <property type="entry name" value="Pept_M24_MAP"/>
</dbReference>
<evidence type="ECO:0000259" key="1">
    <source>
        <dbReference type="Pfam" id="PF00557"/>
    </source>
</evidence>
<name>A0A381SWN5_9ZZZZ</name>
<dbReference type="Gene3D" id="3.90.230.10">
    <property type="entry name" value="Creatinase/methionine aminopeptidase superfamily"/>
    <property type="match status" value="1"/>
</dbReference>
<dbReference type="SUPFAM" id="SSF53092">
    <property type="entry name" value="Creatinase/prolidase N-terminal domain"/>
    <property type="match status" value="1"/>
</dbReference>
<feature type="non-terminal residue" evidence="3">
    <location>
        <position position="1"/>
    </location>
</feature>
<evidence type="ECO:0000259" key="2">
    <source>
        <dbReference type="Pfam" id="PF01321"/>
    </source>
</evidence>
<dbReference type="Gene3D" id="3.40.350.10">
    <property type="entry name" value="Creatinase/prolidase N-terminal domain"/>
    <property type="match status" value="1"/>
</dbReference>
<dbReference type="Pfam" id="PF00557">
    <property type="entry name" value="Peptidase_M24"/>
    <property type="match status" value="1"/>
</dbReference>
<evidence type="ECO:0000313" key="3">
    <source>
        <dbReference type="EMBL" id="SVA07721.1"/>
    </source>
</evidence>
<proteinExistence type="predicted"/>
<organism evidence="3">
    <name type="scientific">marine metagenome</name>
    <dbReference type="NCBI Taxonomy" id="408172"/>
    <lineage>
        <taxon>unclassified sequences</taxon>
        <taxon>metagenomes</taxon>
        <taxon>ecological metagenomes</taxon>
    </lineage>
</organism>
<evidence type="ECO:0008006" key="4">
    <source>
        <dbReference type="Google" id="ProtNLM"/>
    </source>
</evidence>
<dbReference type="InterPro" id="IPR029149">
    <property type="entry name" value="Creatin/AminoP/Spt16_N"/>
</dbReference>
<feature type="domain" description="Peptidase M24" evidence="1">
    <location>
        <begin position="125"/>
        <end position="327"/>
    </location>
</feature>
<gene>
    <name evidence="3" type="ORF">METZ01_LOCUS60575</name>
</gene>
<dbReference type="PANTHER" id="PTHR46112:SF3">
    <property type="entry name" value="AMINOPEPTIDASE YPDF"/>
    <property type="match status" value="1"/>
</dbReference>
<dbReference type="PRINTS" id="PR00599">
    <property type="entry name" value="MAPEPTIDASE"/>
</dbReference>
<sequence length="344" mass="38342">VAIVPGSNFKYLTGANFHLMERPTLLLLKKNTKPVAILPVLEVDSFKLHNIDADIISWQDKDGYIDAFYKAADILGQVGSIGVEGQRMRYFESLALQKVFPETKIVNSHSLISKVRLLKDSKEIENLKKAISISEKSLTTTIDSIKENKTEIEIKNILIQEIYKNGAEGLSFDPIVLAGSNSALPHGHSSEYEIKKGDAILFDFGAMVDGYNADITRTFFLDFADDYQKDFYDTVLKANLLGIEKSLVGNTLNDVDDSVLNSLEQSRYSEFVVHKTGHGLGLDVHEDPYVMRGNEEKLEEGMVITIEPGLYNPKSLGVRIEDDVHITLGVPEILTSFTKNLTII</sequence>
<dbReference type="InterPro" id="IPR000994">
    <property type="entry name" value="Pept_M24"/>
</dbReference>
<dbReference type="InterPro" id="IPR000587">
    <property type="entry name" value="Creatinase_N"/>
</dbReference>
<dbReference type="InterPro" id="IPR050659">
    <property type="entry name" value="Peptidase_M24B"/>
</dbReference>
<feature type="domain" description="Creatinase N-terminal" evidence="2">
    <location>
        <begin position="5"/>
        <end position="117"/>
    </location>
</feature>
<dbReference type="SUPFAM" id="SSF55920">
    <property type="entry name" value="Creatinase/aminopeptidase"/>
    <property type="match status" value="1"/>
</dbReference>
<reference evidence="3" key="1">
    <citation type="submission" date="2018-05" db="EMBL/GenBank/DDBJ databases">
        <authorList>
            <person name="Lanie J.A."/>
            <person name="Ng W.-L."/>
            <person name="Kazmierczak K.M."/>
            <person name="Andrzejewski T.M."/>
            <person name="Davidsen T.M."/>
            <person name="Wayne K.J."/>
            <person name="Tettelin H."/>
            <person name="Glass J.I."/>
            <person name="Rusch D."/>
            <person name="Podicherti R."/>
            <person name="Tsui H.-C.T."/>
            <person name="Winkler M.E."/>
        </authorList>
    </citation>
    <scope>NUCLEOTIDE SEQUENCE</scope>
</reference>
<accession>A0A381SWN5</accession>
<dbReference type="AlphaFoldDB" id="A0A381SWN5"/>